<dbReference type="Gene3D" id="3.30.1140.40">
    <property type="entry name" value="Tctex-1"/>
    <property type="match status" value="1"/>
</dbReference>
<dbReference type="Gene3D" id="3.40.50.1820">
    <property type="entry name" value="alpha/beta hydrolase"/>
    <property type="match status" value="1"/>
</dbReference>
<comment type="similarity">
    <text evidence="2">Belongs to the type-B carboxylesterase/lipase family.</text>
</comment>
<dbReference type="PROSITE" id="PS00941">
    <property type="entry name" value="CARBOXYLESTERASE_B_2"/>
    <property type="match status" value="1"/>
</dbReference>
<evidence type="ECO:0000259" key="3">
    <source>
        <dbReference type="Pfam" id="PF00135"/>
    </source>
</evidence>
<evidence type="ECO:0000313" key="4">
    <source>
        <dbReference type="EMBL" id="CBY11031.1"/>
    </source>
</evidence>
<proteinExistence type="inferred from homology"/>
<dbReference type="EMBL" id="FN653073">
    <property type="protein sequence ID" value="CBY11031.1"/>
    <property type="molecule type" value="Genomic_DNA"/>
</dbReference>
<dbReference type="PANTHER" id="PTHR11559">
    <property type="entry name" value="CARBOXYLESTERASE"/>
    <property type="match status" value="1"/>
</dbReference>
<name>E4XM24_OIKDI</name>
<dbReference type="InterPro" id="IPR005334">
    <property type="entry name" value="Tctex-1-like"/>
</dbReference>
<sequence>MTPFCYLFSLVLGLPQPPRDTYPFEVSFGELGRGVGLVDEQFPNVVEFHGIPYAYPPIGQKRFAVSELMDSFPEETMDFQKKAAICIQSRFDGDFFIPWQPGASEDCLFLSIWAPKDAFENSAKKYPVQVFFHGGAFMIGTGNFPDTDGVVIAERQKVVVVHVAYRLGVLGFAHNAEFLSDSGSSGNFGILDQRVALQWINKNIHFVGGDRDEVTISGCSAGGQSTLLHLTSSDSWAYFNKVISFSGPIGLPYQTVEESNSNNSWFLKRAGCCLDDAETCAKADITCLRSLSVSEIQQAASDLRHRLTPLQDGKFTPIAEPWPPVIDGDVLTDFPLLLLERGEIRPNTPVVYGVMEKEGFVFAPDFAVGAPKRYRKMMEKIYGDSSDLILSAYPPPCEHDAPICDSSSQFAAWMTDYSWTCSFQAAMSPAIRPTNPIYGFLWNSPLPQTFNRTAMGIFRKCINEEIPCHCWETITYFGNAIRRGLELTRAEENYIEKTQNYLGNFIRTGNPNDFTGNPNGSIRMDFEELVNMRDSDGKMNIVGINGQSTDHYRESSMSEEVKESFKARASRRGSMFQPKRDIPRDSTAVFSSILSMQEQQKKNRPQYLNTYKMEPDKKMNMMKIKNSMQKCIEKCCEGQSFEEVCERELIRTINNQLHNKVRDLVPDRYRFIVQVVVCERNDNDFSISSRTLMNNSHDSYTSVSYEKGDLVVVGICHVIYLE</sequence>
<dbReference type="InterPro" id="IPR002018">
    <property type="entry name" value="CarbesteraseB"/>
</dbReference>
<dbReference type="Pfam" id="PF03645">
    <property type="entry name" value="Tctex-1"/>
    <property type="match status" value="1"/>
</dbReference>
<dbReference type="InterPro" id="IPR019819">
    <property type="entry name" value="Carboxylesterase_B_CS"/>
</dbReference>
<keyword evidence="5" id="KW-1185">Reference proteome</keyword>
<feature type="domain" description="Carboxylesterase type B" evidence="3">
    <location>
        <begin position="36"/>
        <end position="513"/>
    </location>
</feature>
<dbReference type="CDD" id="cd21451">
    <property type="entry name" value="DLC-like_TCTEX1D"/>
    <property type="match status" value="1"/>
</dbReference>
<reference evidence="4" key="1">
    <citation type="journal article" date="2010" name="Science">
        <title>Plasticity of animal genome architecture unmasked by rapid evolution of a pelagic tunicate.</title>
        <authorList>
            <person name="Denoeud F."/>
            <person name="Henriet S."/>
            <person name="Mungpakdee S."/>
            <person name="Aury J.M."/>
            <person name="Da Silva C."/>
            <person name="Brinkmann H."/>
            <person name="Mikhaleva J."/>
            <person name="Olsen L.C."/>
            <person name="Jubin C."/>
            <person name="Canestro C."/>
            <person name="Bouquet J.M."/>
            <person name="Danks G."/>
            <person name="Poulain J."/>
            <person name="Campsteijn C."/>
            <person name="Adamski M."/>
            <person name="Cross I."/>
            <person name="Yadetie F."/>
            <person name="Muffato M."/>
            <person name="Louis A."/>
            <person name="Butcher S."/>
            <person name="Tsagkogeorga G."/>
            <person name="Konrad A."/>
            <person name="Singh S."/>
            <person name="Jensen M.F."/>
            <person name="Cong E.H."/>
            <person name="Eikeseth-Otteraa H."/>
            <person name="Noel B."/>
            <person name="Anthouard V."/>
            <person name="Porcel B.M."/>
            <person name="Kachouri-Lafond R."/>
            <person name="Nishino A."/>
            <person name="Ugolini M."/>
            <person name="Chourrout P."/>
            <person name="Nishida H."/>
            <person name="Aasland R."/>
            <person name="Huzurbazar S."/>
            <person name="Westhof E."/>
            <person name="Delsuc F."/>
            <person name="Lehrach H."/>
            <person name="Reinhardt R."/>
            <person name="Weissenbach J."/>
            <person name="Roy S.W."/>
            <person name="Artiguenave F."/>
            <person name="Postlethwait J.H."/>
            <person name="Manak J.R."/>
            <person name="Thompson E.M."/>
            <person name="Jaillon O."/>
            <person name="Du Pasquier L."/>
            <person name="Boudinot P."/>
            <person name="Liberles D.A."/>
            <person name="Volff J.N."/>
            <person name="Philippe H."/>
            <person name="Lenhard B."/>
            <person name="Roest Crollius H."/>
            <person name="Wincker P."/>
            <person name="Chourrout D."/>
        </authorList>
    </citation>
    <scope>NUCLEOTIDE SEQUENCE [LARGE SCALE GENOMIC DNA]</scope>
</reference>
<dbReference type="InParanoid" id="E4XM24"/>
<dbReference type="SUPFAM" id="SSF53474">
    <property type="entry name" value="alpha/beta-Hydrolases"/>
    <property type="match status" value="1"/>
</dbReference>
<comment type="similarity">
    <text evidence="1">Belongs to the dynein light chain Tctex-type family.</text>
</comment>
<evidence type="ECO:0000313" key="5">
    <source>
        <dbReference type="Proteomes" id="UP000001307"/>
    </source>
</evidence>
<dbReference type="Proteomes" id="UP000001307">
    <property type="component" value="Unassembled WGS sequence"/>
</dbReference>
<evidence type="ECO:0000256" key="2">
    <source>
        <dbReference type="ARBA" id="ARBA00005964"/>
    </source>
</evidence>
<dbReference type="Pfam" id="PF00135">
    <property type="entry name" value="COesterase"/>
    <property type="match status" value="1"/>
</dbReference>
<dbReference type="OrthoDB" id="3200163at2759"/>
<organism evidence="4">
    <name type="scientific">Oikopleura dioica</name>
    <name type="common">Tunicate</name>
    <dbReference type="NCBI Taxonomy" id="34765"/>
    <lineage>
        <taxon>Eukaryota</taxon>
        <taxon>Metazoa</taxon>
        <taxon>Chordata</taxon>
        <taxon>Tunicata</taxon>
        <taxon>Appendicularia</taxon>
        <taxon>Copelata</taxon>
        <taxon>Oikopleuridae</taxon>
        <taxon>Oikopleura</taxon>
    </lineage>
</organism>
<dbReference type="InterPro" id="IPR038586">
    <property type="entry name" value="Tctex-1-like_sf"/>
</dbReference>
<dbReference type="InterPro" id="IPR050309">
    <property type="entry name" value="Type-B_Carboxylest/Lipase"/>
</dbReference>
<gene>
    <name evidence="4" type="ORF">GSOID_T00014771001</name>
</gene>
<protein>
    <recommendedName>
        <fullName evidence="3">Carboxylesterase type B domain-containing protein</fullName>
    </recommendedName>
</protein>
<dbReference type="AlphaFoldDB" id="E4XM24"/>
<accession>E4XM24</accession>
<dbReference type="InterPro" id="IPR029058">
    <property type="entry name" value="AB_hydrolase_fold"/>
</dbReference>
<evidence type="ECO:0000256" key="1">
    <source>
        <dbReference type="ARBA" id="ARBA00005361"/>
    </source>
</evidence>
<dbReference type="ESTHER" id="oikdi-e4xm24">
    <property type="family name" value="Cholinesterase-like"/>
</dbReference>